<keyword evidence="2" id="KW-1185">Reference proteome</keyword>
<protein>
    <submittedName>
        <fullName evidence="1">Uncharacterized protein</fullName>
    </submittedName>
</protein>
<gene>
    <name evidence="1" type="ORF">RJ641_012239</name>
</gene>
<proteinExistence type="predicted"/>
<accession>A0AAN8V6H4</accession>
<evidence type="ECO:0000313" key="1">
    <source>
        <dbReference type="EMBL" id="KAK6921732.1"/>
    </source>
</evidence>
<sequence length="121" mass="14196">MTPVCSVNQRRKEESVRLEVTLKLILAHYNCTLAYQGDVKLKEGTYLSMMLKGGSNWRNYLECLVSKSRLGGAKTMMQSMPRRKWRIFKQQRRFQECKCNKNLRIQEKATRKVGENKGSYL</sequence>
<name>A0AAN8V6H4_9MAGN</name>
<organism evidence="1 2">
    <name type="scientific">Dillenia turbinata</name>
    <dbReference type="NCBI Taxonomy" id="194707"/>
    <lineage>
        <taxon>Eukaryota</taxon>
        <taxon>Viridiplantae</taxon>
        <taxon>Streptophyta</taxon>
        <taxon>Embryophyta</taxon>
        <taxon>Tracheophyta</taxon>
        <taxon>Spermatophyta</taxon>
        <taxon>Magnoliopsida</taxon>
        <taxon>eudicotyledons</taxon>
        <taxon>Gunneridae</taxon>
        <taxon>Pentapetalae</taxon>
        <taxon>Dilleniales</taxon>
        <taxon>Dilleniaceae</taxon>
        <taxon>Dillenia</taxon>
    </lineage>
</organism>
<dbReference type="EMBL" id="JBAMMX010000019">
    <property type="protein sequence ID" value="KAK6921732.1"/>
    <property type="molecule type" value="Genomic_DNA"/>
</dbReference>
<dbReference type="Proteomes" id="UP001370490">
    <property type="component" value="Unassembled WGS sequence"/>
</dbReference>
<evidence type="ECO:0000313" key="2">
    <source>
        <dbReference type="Proteomes" id="UP001370490"/>
    </source>
</evidence>
<dbReference type="AlphaFoldDB" id="A0AAN8V6H4"/>
<reference evidence="1 2" key="1">
    <citation type="submission" date="2023-12" db="EMBL/GenBank/DDBJ databases">
        <title>A high-quality genome assembly for Dillenia turbinata (Dilleniales).</title>
        <authorList>
            <person name="Chanderbali A."/>
        </authorList>
    </citation>
    <scope>NUCLEOTIDE SEQUENCE [LARGE SCALE GENOMIC DNA]</scope>
    <source>
        <strain evidence="1">LSX21</strain>
        <tissue evidence="1">Leaf</tissue>
    </source>
</reference>
<comment type="caution">
    <text evidence="1">The sequence shown here is derived from an EMBL/GenBank/DDBJ whole genome shotgun (WGS) entry which is preliminary data.</text>
</comment>